<organism evidence="1 2">
    <name type="scientific">Streptomyces phage Scap1</name>
    <dbReference type="NCBI Taxonomy" id="2041354"/>
    <lineage>
        <taxon>Viruses</taxon>
        <taxon>Duplodnaviria</taxon>
        <taxon>Heunggongvirae</taxon>
        <taxon>Uroviricota</taxon>
        <taxon>Caudoviricetes</taxon>
        <taxon>Scapunavirus</taxon>
        <taxon>Scapunavirus scap1</taxon>
    </lineage>
</organism>
<evidence type="ECO:0000313" key="1">
    <source>
        <dbReference type="EMBL" id="ATN93690.1"/>
    </source>
</evidence>
<protein>
    <submittedName>
        <fullName evidence="1">Uncharacterized protein</fullName>
    </submittedName>
</protein>
<evidence type="ECO:0000313" key="2">
    <source>
        <dbReference type="Proteomes" id="UP000228985"/>
    </source>
</evidence>
<proteinExistence type="predicted"/>
<sequence length="176" mass="20895">MPLDELYLRWLYSLVADEDIEDRSQTYWTLFRQLFKTEYLWFVEHDGDRAEDGTALRREFLAEQAIDVEDVDPDWIGLECSVLELVVGLSRRLAFQAEGTPHYWFWRLVENIGLRKYNDAVKRYPRLYIDGVLHSLIFRQYTASGLGGLFPLSEPNQDQRNVDLWYQMSAYILEQT</sequence>
<gene>
    <name evidence="1" type="ORF">SEA_SCAP1_41</name>
</gene>
<dbReference type="Proteomes" id="UP000228985">
    <property type="component" value="Segment"/>
</dbReference>
<name>A0A2D1GNV7_9CAUD</name>
<keyword evidence="2" id="KW-1185">Reference proteome</keyword>
<dbReference type="EMBL" id="MF975637">
    <property type="protein sequence ID" value="ATN93690.1"/>
    <property type="molecule type" value="Genomic_DNA"/>
</dbReference>
<dbReference type="OrthoDB" id="15519at10239"/>
<accession>A0A2D1GNV7</accession>
<reference evidence="1 2" key="1">
    <citation type="submission" date="2017-09" db="EMBL/GenBank/DDBJ databases">
        <authorList>
            <person name="Ehlers B."/>
            <person name="Leendertz F.H."/>
        </authorList>
    </citation>
    <scope>NUCLEOTIDE SEQUENCE [LARGE SCALE GENOMIC DNA]</scope>
</reference>